<feature type="transmembrane region" description="Helical" evidence="2">
    <location>
        <begin position="155"/>
        <end position="176"/>
    </location>
</feature>
<dbReference type="NCBIfam" id="NF037959">
    <property type="entry name" value="MFS_SpdSyn"/>
    <property type="match status" value="1"/>
</dbReference>
<comment type="caution">
    <text evidence="3">The sequence shown here is derived from an EMBL/GenBank/DDBJ whole genome shotgun (WGS) entry which is preliminary data.</text>
</comment>
<dbReference type="AlphaFoldDB" id="A0A370GLE4"/>
<dbReference type="GO" id="GO:0006596">
    <property type="term" value="P:polyamine biosynthetic process"/>
    <property type="evidence" value="ECO:0007669"/>
    <property type="project" value="UniProtKB-KW"/>
</dbReference>
<dbReference type="PANTHER" id="PTHR43317">
    <property type="entry name" value="THERMOSPERMINE SYNTHASE ACAULIS5"/>
    <property type="match status" value="1"/>
</dbReference>
<keyword evidence="1" id="KW-0620">Polyamine biosynthesis</keyword>
<evidence type="ECO:0000313" key="4">
    <source>
        <dbReference type="Proteomes" id="UP000254720"/>
    </source>
</evidence>
<dbReference type="RefSeq" id="WP_114834210.1">
    <property type="nucleotide sequence ID" value="NZ_LR699114.1"/>
</dbReference>
<keyword evidence="2" id="KW-1133">Transmembrane helix</keyword>
<evidence type="ECO:0000256" key="2">
    <source>
        <dbReference type="SAM" id="Phobius"/>
    </source>
</evidence>
<dbReference type="Proteomes" id="UP000254720">
    <property type="component" value="Unassembled WGS sequence"/>
</dbReference>
<feature type="transmembrane region" description="Helical" evidence="2">
    <location>
        <begin position="12"/>
        <end position="36"/>
    </location>
</feature>
<keyword evidence="2" id="KW-0472">Membrane</keyword>
<feature type="transmembrane region" description="Helical" evidence="2">
    <location>
        <begin position="83"/>
        <end position="103"/>
    </location>
</feature>
<dbReference type="PANTHER" id="PTHR43317:SF1">
    <property type="entry name" value="THERMOSPERMINE SYNTHASE ACAULIS5"/>
    <property type="match status" value="1"/>
</dbReference>
<evidence type="ECO:0000313" key="3">
    <source>
        <dbReference type="EMBL" id="RDI44535.1"/>
    </source>
</evidence>
<name>A0A370GLE4_9COXI</name>
<dbReference type="EMBL" id="QQAX01000009">
    <property type="protein sequence ID" value="RDI44535.1"/>
    <property type="molecule type" value="Genomic_DNA"/>
</dbReference>
<dbReference type="SUPFAM" id="SSF53335">
    <property type="entry name" value="S-adenosyl-L-methionine-dependent methyltransferases"/>
    <property type="match status" value="1"/>
</dbReference>
<keyword evidence="4" id="KW-1185">Reference proteome</keyword>
<evidence type="ECO:0000256" key="1">
    <source>
        <dbReference type="ARBA" id="ARBA00023115"/>
    </source>
</evidence>
<proteinExistence type="predicted"/>
<dbReference type="GO" id="GO:0010487">
    <property type="term" value="F:thermospermine synthase activity"/>
    <property type="evidence" value="ECO:0007669"/>
    <property type="project" value="TreeGrafter"/>
</dbReference>
<feature type="transmembrane region" description="Helical" evidence="2">
    <location>
        <begin position="207"/>
        <end position="224"/>
    </location>
</feature>
<accession>A0A370GLE4</accession>
<feature type="transmembrane region" description="Helical" evidence="2">
    <location>
        <begin position="115"/>
        <end position="134"/>
    </location>
</feature>
<dbReference type="OrthoDB" id="9761985at2"/>
<feature type="transmembrane region" description="Helical" evidence="2">
    <location>
        <begin position="42"/>
        <end position="63"/>
    </location>
</feature>
<sequence>MEMHTEAKSLFPVVALLPLIILIEGFVSIAIEILTIRQLLPVVGGSVIVTSIIIGFFLLFLALGYQKGGKLRQSPHQRLRINFFVAAVWFGVGLSYIFISQFFSLVEKFTDPHVIYPLVAYLLLIIAPLIYLLGQTVPITMNMTRQDQSVGTIGGNTMGLSTLGSFLGATMTTLVIMYYFGVAWTILINFILLLMLNLLLADRPFSFAMQLILAGITLWLIYTVNIQTEKNLFVLTNNYANYQILDSRNSGLPQGEKMLIINEAGSSYLNNERKSFPYIEGIKKILFNDLKLRDANILVLGAGGFSLSAEYTYGNHFTYVDIDSQIKKVTVPRFIDAVNSTLVTDDARHYLQSTTALFQAIVIDVYSDIKSIPAHLLTKEYMSQIKNRLIPGGTAIFNIIANPMLSDPYSKRIDNTIRATFASCMAIPHTYADRATNILYVCNNGQQASDRKIYSDNFNNSTTDSFSW</sequence>
<keyword evidence="2" id="KW-0812">Transmembrane</keyword>
<feature type="transmembrane region" description="Helical" evidence="2">
    <location>
        <begin position="182"/>
        <end position="200"/>
    </location>
</feature>
<protein>
    <submittedName>
        <fullName evidence="3">Putative membrane-bound spermidine synthase</fullName>
    </submittedName>
</protein>
<dbReference type="InterPro" id="IPR029063">
    <property type="entry name" value="SAM-dependent_MTases_sf"/>
</dbReference>
<gene>
    <name evidence="3" type="ORF">C8D86_10917</name>
</gene>
<dbReference type="Gene3D" id="3.40.50.150">
    <property type="entry name" value="Vaccinia Virus protein VP39"/>
    <property type="match status" value="1"/>
</dbReference>
<organism evidence="3 4">
    <name type="scientific">Aquicella lusitana</name>
    <dbReference type="NCBI Taxonomy" id="254246"/>
    <lineage>
        <taxon>Bacteria</taxon>
        <taxon>Pseudomonadati</taxon>
        <taxon>Pseudomonadota</taxon>
        <taxon>Gammaproteobacteria</taxon>
        <taxon>Legionellales</taxon>
        <taxon>Coxiellaceae</taxon>
        <taxon>Aquicella</taxon>
    </lineage>
</organism>
<reference evidence="3 4" key="1">
    <citation type="submission" date="2018-07" db="EMBL/GenBank/DDBJ databases">
        <title>Genomic Encyclopedia of Type Strains, Phase IV (KMG-IV): sequencing the most valuable type-strain genomes for metagenomic binning, comparative biology and taxonomic classification.</title>
        <authorList>
            <person name="Goeker M."/>
        </authorList>
    </citation>
    <scope>NUCLEOTIDE SEQUENCE [LARGE SCALE GENOMIC DNA]</scope>
    <source>
        <strain evidence="3 4">DSM 16500</strain>
    </source>
</reference>